<dbReference type="InterPro" id="IPR036397">
    <property type="entry name" value="RNaseH_sf"/>
</dbReference>
<name>A0A2U1IVM7_SMIAN</name>
<dbReference type="EMBL" id="MBFU01001105">
    <property type="protein sequence ID" value="PVZ96858.1"/>
    <property type="molecule type" value="Genomic_DNA"/>
</dbReference>
<evidence type="ECO:0000313" key="1">
    <source>
        <dbReference type="EMBL" id="PVZ96858.1"/>
    </source>
</evidence>
<accession>A0A2U1IVM7</accession>
<protein>
    <recommendedName>
        <fullName evidence="3">Tc1-like transposase DDE domain-containing protein</fullName>
    </recommendedName>
</protein>
<sequence>MDKSNVNLYLRRTKGRSPRGERSISRIPNTSGICSHAWSFEGHHITETCFDWCRGLIVLHMSPYLPMLNPIENAWSDTKSFIKRKMAFEHNQFMLGDPNGVLSQSKFGLIYVETLIEQSQQVITVEKSNRFIENAKTFYERVINNEDMPFGN</sequence>
<dbReference type="Proteomes" id="UP000245591">
    <property type="component" value="Unassembled WGS sequence"/>
</dbReference>
<organism evidence="1 2">
    <name type="scientific">Smittium angustum</name>
    <dbReference type="NCBI Taxonomy" id="133377"/>
    <lineage>
        <taxon>Eukaryota</taxon>
        <taxon>Fungi</taxon>
        <taxon>Fungi incertae sedis</taxon>
        <taxon>Zoopagomycota</taxon>
        <taxon>Kickxellomycotina</taxon>
        <taxon>Harpellomycetes</taxon>
        <taxon>Harpellales</taxon>
        <taxon>Legeriomycetaceae</taxon>
        <taxon>Smittium</taxon>
    </lineage>
</organism>
<evidence type="ECO:0000313" key="2">
    <source>
        <dbReference type="Proteomes" id="UP000245591"/>
    </source>
</evidence>
<proteinExistence type="predicted"/>
<keyword evidence="2" id="KW-1185">Reference proteome</keyword>
<gene>
    <name evidence="1" type="ORF">BB558_007214</name>
</gene>
<evidence type="ECO:0008006" key="3">
    <source>
        <dbReference type="Google" id="ProtNLM"/>
    </source>
</evidence>
<reference evidence="1 2" key="1">
    <citation type="journal article" date="2018" name="MBio">
        <title>Comparative Genomics Reveals the Core Gene Toolbox for the Fungus-Insect Symbiosis.</title>
        <authorList>
            <person name="Wang Y."/>
            <person name="Stata M."/>
            <person name="Wang W."/>
            <person name="Stajich J.E."/>
            <person name="White M.M."/>
            <person name="Moncalvo J.M."/>
        </authorList>
    </citation>
    <scope>NUCLEOTIDE SEQUENCE [LARGE SCALE GENOMIC DNA]</scope>
    <source>
        <strain evidence="1 2">AUS-126-30</strain>
    </source>
</reference>
<dbReference type="Gene3D" id="3.30.420.10">
    <property type="entry name" value="Ribonuclease H-like superfamily/Ribonuclease H"/>
    <property type="match status" value="1"/>
</dbReference>
<dbReference type="AlphaFoldDB" id="A0A2U1IVM7"/>
<dbReference type="GO" id="GO:0003676">
    <property type="term" value="F:nucleic acid binding"/>
    <property type="evidence" value="ECO:0007669"/>
    <property type="project" value="InterPro"/>
</dbReference>
<comment type="caution">
    <text evidence="1">The sequence shown here is derived from an EMBL/GenBank/DDBJ whole genome shotgun (WGS) entry which is preliminary data.</text>
</comment>